<dbReference type="Pfam" id="PF12728">
    <property type="entry name" value="HTH_17"/>
    <property type="match status" value="1"/>
</dbReference>
<accession>A0A941IGX8</accession>
<comment type="caution">
    <text evidence="3">The sequence shown here is derived from an EMBL/GenBank/DDBJ whole genome shotgun (WGS) entry which is preliminary data.</text>
</comment>
<keyword evidence="4" id="KW-1185">Reference proteome</keyword>
<dbReference type="InterPro" id="IPR010093">
    <property type="entry name" value="SinI_DNA-bd"/>
</dbReference>
<dbReference type="RefSeq" id="WP_212517768.1">
    <property type="nucleotide sequence ID" value="NZ_JAGSOH010000020.1"/>
</dbReference>
<evidence type="ECO:0000313" key="4">
    <source>
        <dbReference type="Proteomes" id="UP000676325"/>
    </source>
</evidence>
<organism evidence="3 4">
    <name type="scientific">Actinospica acidithermotolerans</name>
    <dbReference type="NCBI Taxonomy" id="2828514"/>
    <lineage>
        <taxon>Bacteria</taxon>
        <taxon>Bacillati</taxon>
        <taxon>Actinomycetota</taxon>
        <taxon>Actinomycetes</taxon>
        <taxon>Catenulisporales</taxon>
        <taxon>Actinospicaceae</taxon>
        <taxon>Actinospica</taxon>
    </lineage>
</organism>
<evidence type="ECO:0000256" key="1">
    <source>
        <dbReference type="SAM" id="MobiDB-lite"/>
    </source>
</evidence>
<dbReference type="AlphaFoldDB" id="A0A941IGX8"/>
<feature type="region of interest" description="Disordered" evidence="1">
    <location>
        <begin position="1"/>
        <end position="66"/>
    </location>
</feature>
<protein>
    <submittedName>
        <fullName evidence="3">Helix-turn-helix domain-containing protein</fullName>
    </submittedName>
</protein>
<reference evidence="3" key="1">
    <citation type="submission" date="2021-04" db="EMBL/GenBank/DDBJ databases">
        <title>Genome based classification of Actinospica acidithermotolerans sp. nov., an actinobacterium isolated from an Indonesian hot spring.</title>
        <authorList>
            <person name="Kusuma A.B."/>
            <person name="Putra K.E."/>
            <person name="Nafisah S."/>
            <person name="Loh J."/>
            <person name="Nouioui I."/>
            <person name="Goodfellow M."/>
        </authorList>
    </citation>
    <scope>NUCLEOTIDE SEQUENCE</scope>
    <source>
        <strain evidence="3">MGRD01-02</strain>
    </source>
</reference>
<evidence type="ECO:0000313" key="3">
    <source>
        <dbReference type="EMBL" id="MBR7826619.1"/>
    </source>
</evidence>
<dbReference type="NCBIfam" id="TIGR01764">
    <property type="entry name" value="excise"/>
    <property type="match status" value="1"/>
</dbReference>
<name>A0A941IGX8_9ACTN</name>
<feature type="domain" description="Helix-turn-helix" evidence="2">
    <location>
        <begin position="80"/>
        <end position="128"/>
    </location>
</feature>
<dbReference type="GO" id="GO:0003677">
    <property type="term" value="F:DNA binding"/>
    <property type="evidence" value="ECO:0007669"/>
    <property type="project" value="InterPro"/>
</dbReference>
<evidence type="ECO:0000259" key="2">
    <source>
        <dbReference type="Pfam" id="PF12728"/>
    </source>
</evidence>
<dbReference type="EMBL" id="JAGSOH010000020">
    <property type="protein sequence ID" value="MBR7826619.1"/>
    <property type="molecule type" value="Genomic_DNA"/>
</dbReference>
<dbReference type="InterPro" id="IPR041657">
    <property type="entry name" value="HTH_17"/>
</dbReference>
<feature type="compositionally biased region" description="Polar residues" evidence="1">
    <location>
        <begin position="1"/>
        <end position="16"/>
    </location>
</feature>
<sequence>MSGSRILGTGQNSHGTAPSDARSRGLHVDGGRTGFHHPLADLPGRSDLTPEPEREQANQTSAVPGLELFPCTPHGIRQLLYTPEQAAVLLTVRPSWLRRAAAEGEIACTYLGKHLRFSDADLHAIIADNAFGPRSE</sequence>
<dbReference type="Proteomes" id="UP000676325">
    <property type="component" value="Unassembled WGS sequence"/>
</dbReference>
<feature type="compositionally biased region" description="Basic and acidic residues" evidence="1">
    <location>
        <begin position="21"/>
        <end position="30"/>
    </location>
</feature>
<proteinExistence type="predicted"/>
<gene>
    <name evidence="3" type="ORF">KDK95_09910</name>
</gene>